<accession>A0A2T0KFJ3</accession>
<organism evidence="2 3">
    <name type="scientific">Actinoplanes italicus</name>
    <dbReference type="NCBI Taxonomy" id="113567"/>
    <lineage>
        <taxon>Bacteria</taxon>
        <taxon>Bacillati</taxon>
        <taxon>Actinomycetota</taxon>
        <taxon>Actinomycetes</taxon>
        <taxon>Micromonosporales</taxon>
        <taxon>Micromonosporaceae</taxon>
        <taxon>Actinoplanes</taxon>
    </lineage>
</organism>
<keyword evidence="1" id="KW-0472">Membrane</keyword>
<evidence type="ECO:0000313" key="2">
    <source>
        <dbReference type="EMBL" id="PRX22119.1"/>
    </source>
</evidence>
<evidence type="ECO:0000313" key="3">
    <source>
        <dbReference type="Proteomes" id="UP000239415"/>
    </source>
</evidence>
<feature type="transmembrane region" description="Helical" evidence="1">
    <location>
        <begin position="27"/>
        <end position="49"/>
    </location>
</feature>
<keyword evidence="1" id="KW-1133">Transmembrane helix</keyword>
<dbReference type="EMBL" id="PVMZ01000005">
    <property type="protein sequence ID" value="PRX22119.1"/>
    <property type="molecule type" value="Genomic_DNA"/>
</dbReference>
<reference evidence="2 3" key="1">
    <citation type="submission" date="2018-03" db="EMBL/GenBank/DDBJ databases">
        <title>Genomic Encyclopedia of Archaeal and Bacterial Type Strains, Phase II (KMG-II): from individual species to whole genera.</title>
        <authorList>
            <person name="Goeker M."/>
        </authorList>
    </citation>
    <scope>NUCLEOTIDE SEQUENCE [LARGE SCALE GENOMIC DNA]</scope>
    <source>
        <strain evidence="2 3">DSM 43146</strain>
    </source>
</reference>
<gene>
    <name evidence="2" type="ORF">CLV67_105296</name>
</gene>
<feature type="transmembrane region" description="Helical" evidence="1">
    <location>
        <begin position="61"/>
        <end position="83"/>
    </location>
</feature>
<proteinExistence type="predicted"/>
<sequence length="85" mass="9122">MRTIVPTLNSAIPSFTDSAYASELTHAIGAAATLAGAVLLVWLFMYATYKLVQLITRAMMLPAVITYVITVPLLATVVIIGILNR</sequence>
<protein>
    <submittedName>
        <fullName evidence="2">Uncharacterized protein</fullName>
    </submittedName>
</protein>
<dbReference type="Proteomes" id="UP000239415">
    <property type="component" value="Unassembled WGS sequence"/>
</dbReference>
<dbReference type="AlphaFoldDB" id="A0A2T0KFJ3"/>
<keyword evidence="3" id="KW-1185">Reference proteome</keyword>
<name>A0A2T0KFJ3_9ACTN</name>
<comment type="caution">
    <text evidence="2">The sequence shown here is derived from an EMBL/GenBank/DDBJ whole genome shotgun (WGS) entry which is preliminary data.</text>
</comment>
<evidence type="ECO:0000256" key="1">
    <source>
        <dbReference type="SAM" id="Phobius"/>
    </source>
</evidence>
<keyword evidence="1" id="KW-0812">Transmembrane</keyword>